<dbReference type="Gene3D" id="3.40.50.720">
    <property type="entry name" value="NAD(P)-binding Rossmann-like Domain"/>
    <property type="match status" value="1"/>
</dbReference>
<proteinExistence type="inferred from homology"/>
<evidence type="ECO:0000259" key="2">
    <source>
        <dbReference type="Pfam" id="PF13460"/>
    </source>
</evidence>
<keyword evidence="4" id="KW-1185">Reference proteome</keyword>
<comment type="caution">
    <text evidence="3">The sequence shown here is derived from an EMBL/GenBank/DDBJ whole genome shotgun (WGS) entry which is preliminary data.</text>
</comment>
<dbReference type="InterPro" id="IPR016040">
    <property type="entry name" value="NAD(P)-bd_dom"/>
</dbReference>
<dbReference type="Proteomes" id="UP001610335">
    <property type="component" value="Unassembled WGS sequence"/>
</dbReference>
<reference evidence="3 4" key="1">
    <citation type="submission" date="2024-07" db="EMBL/GenBank/DDBJ databases">
        <title>Section-level genome sequencing and comparative genomics of Aspergillus sections Usti and Cavernicolus.</title>
        <authorList>
            <consortium name="Lawrence Berkeley National Laboratory"/>
            <person name="Nybo J.L."/>
            <person name="Vesth T.C."/>
            <person name="Theobald S."/>
            <person name="Frisvad J.C."/>
            <person name="Larsen T.O."/>
            <person name="Kjaerboelling I."/>
            <person name="Rothschild-Mancinelli K."/>
            <person name="Lyhne E.K."/>
            <person name="Kogle M.E."/>
            <person name="Barry K."/>
            <person name="Clum A."/>
            <person name="Na H."/>
            <person name="Ledsgaard L."/>
            <person name="Lin J."/>
            <person name="Lipzen A."/>
            <person name="Kuo A."/>
            <person name="Riley R."/>
            <person name="Mondo S."/>
            <person name="LaButti K."/>
            <person name="Haridas S."/>
            <person name="Pangalinan J."/>
            <person name="Salamov A.A."/>
            <person name="Simmons B.A."/>
            <person name="Magnuson J.K."/>
            <person name="Chen J."/>
            <person name="Drula E."/>
            <person name="Henrissat B."/>
            <person name="Wiebenga A."/>
            <person name="Lubbers R.J."/>
            <person name="Gomes A.C."/>
            <person name="Makela M.R."/>
            <person name="Stajich J."/>
            <person name="Grigoriev I.V."/>
            <person name="Mortensen U.H."/>
            <person name="De vries R.P."/>
            <person name="Baker S.E."/>
            <person name="Andersen M.R."/>
        </authorList>
    </citation>
    <scope>NUCLEOTIDE SEQUENCE [LARGE SCALE GENOMIC DNA]</scope>
    <source>
        <strain evidence="3 4">CBS 600.67</strain>
    </source>
</reference>
<protein>
    <recommendedName>
        <fullName evidence="2">NAD(P)-binding domain-containing protein</fullName>
    </recommendedName>
</protein>
<comment type="similarity">
    <text evidence="1">Belongs to the avfA family.</text>
</comment>
<gene>
    <name evidence="3" type="ORF">BDW59DRAFT_162610</name>
</gene>
<evidence type="ECO:0000313" key="4">
    <source>
        <dbReference type="Proteomes" id="UP001610335"/>
    </source>
</evidence>
<dbReference type="Pfam" id="PF13460">
    <property type="entry name" value="NAD_binding_10"/>
    <property type="match status" value="1"/>
</dbReference>
<dbReference type="InterPro" id="IPR036291">
    <property type="entry name" value="NAD(P)-bd_dom_sf"/>
</dbReference>
<sequence>MRVLVFGGNGRIARSMTQLMLARAWDVTSVIRNPRQEANILALGQGQPGHIDVLHYDLHDLKTSTEAVEILDKTNPTCVIFAAGSFSSVYQIDRDAAKSIIKAATTTTSVLKFLMISFPAARRTPAPWWDDKDIRNYHAEKSSYPDIAEAKIQADEYLIAMTNARHGVRQVSIADVAAVAVEMLSRDDVCGWVDLLEGGGEGIAEAVERVVRDRVDCVEREDVGAMGGPFNLDLAHYPARI</sequence>
<name>A0ABR4I942_9EURO</name>
<dbReference type="EMBL" id="JBFXLS010000045">
    <property type="protein sequence ID" value="KAL2824272.1"/>
    <property type="molecule type" value="Genomic_DNA"/>
</dbReference>
<evidence type="ECO:0000256" key="1">
    <source>
        <dbReference type="ARBA" id="ARBA00038376"/>
    </source>
</evidence>
<evidence type="ECO:0000313" key="3">
    <source>
        <dbReference type="EMBL" id="KAL2824272.1"/>
    </source>
</evidence>
<dbReference type="PANTHER" id="PTHR15020">
    <property type="entry name" value="FLAVIN REDUCTASE-RELATED"/>
    <property type="match status" value="1"/>
</dbReference>
<organism evidence="3 4">
    <name type="scientific">Aspergillus cavernicola</name>
    <dbReference type="NCBI Taxonomy" id="176166"/>
    <lineage>
        <taxon>Eukaryota</taxon>
        <taxon>Fungi</taxon>
        <taxon>Dikarya</taxon>
        <taxon>Ascomycota</taxon>
        <taxon>Pezizomycotina</taxon>
        <taxon>Eurotiomycetes</taxon>
        <taxon>Eurotiomycetidae</taxon>
        <taxon>Eurotiales</taxon>
        <taxon>Aspergillaceae</taxon>
        <taxon>Aspergillus</taxon>
        <taxon>Aspergillus subgen. Nidulantes</taxon>
    </lineage>
</organism>
<accession>A0ABR4I942</accession>
<dbReference type="SUPFAM" id="SSF51735">
    <property type="entry name" value="NAD(P)-binding Rossmann-fold domains"/>
    <property type="match status" value="1"/>
</dbReference>
<dbReference type="PANTHER" id="PTHR15020:SF50">
    <property type="entry name" value="UPF0659 PROTEIN YMR090W"/>
    <property type="match status" value="1"/>
</dbReference>
<feature type="domain" description="NAD(P)-binding" evidence="2">
    <location>
        <begin position="7"/>
        <end position="158"/>
    </location>
</feature>